<proteinExistence type="predicted"/>
<dbReference type="InterPro" id="IPR000073">
    <property type="entry name" value="AB_hydrolase_1"/>
</dbReference>
<dbReference type="EMBL" id="CP136958">
    <property type="protein sequence ID" value="WOT03425.1"/>
    <property type="molecule type" value="Genomic_DNA"/>
</dbReference>
<reference evidence="4" key="2">
    <citation type="submission" date="2023-10" db="EMBL/GenBank/DDBJ databases">
        <authorList>
            <person name="Choi B."/>
        </authorList>
    </citation>
    <scope>NUCLEOTIDE SEQUENCE</scope>
    <source>
        <strain evidence="4">UMB0763</strain>
    </source>
</reference>
<feature type="domain" description="AB hydrolase-1" evidence="3">
    <location>
        <begin position="110"/>
        <end position="224"/>
    </location>
</feature>
<feature type="chain" id="PRO_5041949911" evidence="2">
    <location>
        <begin position="29"/>
        <end position="364"/>
    </location>
</feature>
<dbReference type="AlphaFoldDB" id="A0AAF1C059"/>
<evidence type="ECO:0000259" key="3">
    <source>
        <dbReference type="Pfam" id="PF00561"/>
    </source>
</evidence>
<keyword evidence="4" id="KW-0378">Hydrolase</keyword>
<dbReference type="RefSeq" id="WP_257877950.1">
    <property type="nucleotide sequence ID" value="NZ_CAMYCO010000036.1"/>
</dbReference>
<dbReference type="Gene3D" id="3.40.50.1820">
    <property type="entry name" value="alpha/beta hydrolase"/>
    <property type="match status" value="1"/>
</dbReference>
<evidence type="ECO:0000313" key="5">
    <source>
        <dbReference type="Proteomes" id="UP000234560"/>
    </source>
</evidence>
<feature type="region of interest" description="Disordered" evidence="1">
    <location>
        <begin position="51"/>
        <end position="84"/>
    </location>
</feature>
<dbReference type="KEGG" id="cpyr:CYJ47_06650"/>
<accession>A0AAF1C059</accession>
<dbReference type="PANTHER" id="PTHR37574">
    <property type="entry name" value="LIPASE B"/>
    <property type="match status" value="1"/>
</dbReference>
<feature type="compositionally biased region" description="Low complexity" evidence="1">
    <location>
        <begin position="51"/>
        <end position="76"/>
    </location>
</feature>
<sequence length="364" mass="38428">MKKTNTLRVACAAALVSLFSALSVPAGAATQTTTAPPQDTVTATATTATTVTTAPAEPSASTPATDPAPTTDKSTPSYANVALPPIANPEGAPSFLNDPTCVPDPEHPTPVVYLHGTTRNMRDFYGSAEALHNAGYCVWGYNYGKNTGVSIQSLAPSMYATGDIFTSVDEVARDIDYVLSKTGADKVDLVGHSQGGMIPKAYIAKYGASKVDRVVSMGAPFHGTEFNGMGRFARALINFAPHIMTFFLSPASAQQIIGSDFNTWLNNHPDTVAGVTYTSFFTPDDTVVTPNSTSHLTAVEGADVANVNVKEVCPFLGDKIIHDDLPTSTTMASLTYWALNREAGDTTPTADACTLLPNEELSWY</sequence>
<evidence type="ECO:0000313" key="4">
    <source>
        <dbReference type="EMBL" id="WOT03425.1"/>
    </source>
</evidence>
<evidence type="ECO:0000256" key="1">
    <source>
        <dbReference type="SAM" id="MobiDB-lite"/>
    </source>
</evidence>
<keyword evidence="2" id="KW-0732">Signal</keyword>
<dbReference type="GO" id="GO:0016787">
    <property type="term" value="F:hydrolase activity"/>
    <property type="evidence" value="ECO:0007669"/>
    <property type="project" value="UniProtKB-KW"/>
</dbReference>
<protein>
    <submittedName>
        <fullName evidence="4">Alpha/beta fold hydrolase</fullName>
    </submittedName>
</protein>
<dbReference type="Pfam" id="PF00561">
    <property type="entry name" value="Abhydrolase_1"/>
    <property type="match status" value="1"/>
</dbReference>
<organism evidence="4 5">
    <name type="scientific">Corynebacterium pyruviciproducens</name>
    <dbReference type="NCBI Taxonomy" id="598660"/>
    <lineage>
        <taxon>Bacteria</taxon>
        <taxon>Bacillati</taxon>
        <taxon>Actinomycetota</taxon>
        <taxon>Actinomycetes</taxon>
        <taxon>Mycobacteriales</taxon>
        <taxon>Corynebacteriaceae</taxon>
        <taxon>Corynebacterium</taxon>
    </lineage>
</organism>
<dbReference type="Proteomes" id="UP000234560">
    <property type="component" value="Chromosome"/>
</dbReference>
<gene>
    <name evidence="4" type="ORF">CYJ47_06650</name>
</gene>
<dbReference type="InterPro" id="IPR053228">
    <property type="entry name" value="Stereospecific_Lipase"/>
</dbReference>
<dbReference type="InterPro" id="IPR029058">
    <property type="entry name" value="AB_hydrolase_fold"/>
</dbReference>
<feature type="signal peptide" evidence="2">
    <location>
        <begin position="1"/>
        <end position="28"/>
    </location>
</feature>
<dbReference type="SUPFAM" id="SSF53474">
    <property type="entry name" value="alpha/beta-Hydrolases"/>
    <property type="match status" value="1"/>
</dbReference>
<dbReference type="PANTHER" id="PTHR37574:SF1">
    <property type="entry name" value="LIPASE B"/>
    <property type="match status" value="1"/>
</dbReference>
<reference evidence="4" key="1">
    <citation type="submission" date="2017-12" db="EMBL/GenBank/DDBJ databases">
        <authorList>
            <person name="Thomas-White K."/>
            <person name="Wolfe A.J."/>
        </authorList>
    </citation>
    <scope>NUCLEOTIDE SEQUENCE</scope>
    <source>
        <strain evidence="4">UMB0763</strain>
    </source>
</reference>
<evidence type="ECO:0000256" key="2">
    <source>
        <dbReference type="SAM" id="SignalP"/>
    </source>
</evidence>
<name>A0AAF1C059_9CORY</name>